<feature type="region of interest" description="Disordered" evidence="1">
    <location>
        <begin position="76"/>
        <end position="134"/>
    </location>
</feature>
<name>A0ABD0P6N3_CIRMR</name>
<accession>A0ABD0P6N3</accession>
<dbReference type="Proteomes" id="UP001529510">
    <property type="component" value="Unassembled WGS sequence"/>
</dbReference>
<proteinExistence type="predicted"/>
<keyword evidence="3" id="KW-1185">Reference proteome</keyword>
<reference evidence="2 3" key="1">
    <citation type="submission" date="2024-05" db="EMBL/GenBank/DDBJ databases">
        <title>Genome sequencing and assembly of Indian major carp, Cirrhinus mrigala (Hamilton, 1822).</title>
        <authorList>
            <person name="Mohindra V."/>
            <person name="Chowdhury L.M."/>
            <person name="Lal K."/>
            <person name="Jena J.K."/>
        </authorList>
    </citation>
    <scope>NUCLEOTIDE SEQUENCE [LARGE SCALE GENOMIC DNA]</scope>
    <source>
        <strain evidence="2">CM1030</strain>
        <tissue evidence="2">Blood</tissue>
    </source>
</reference>
<feature type="non-terminal residue" evidence="2">
    <location>
        <position position="207"/>
    </location>
</feature>
<gene>
    <name evidence="2" type="ORF">M9458_036870</name>
</gene>
<evidence type="ECO:0000313" key="2">
    <source>
        <dbReference type="EMBL" id="KAL0168648.1"/>
    </source>
</evidence>
<comment type="caution">
    <text evidence="2">The sequence shown here is derived from an EMBL/GenBank/DDBJ whole genome shotgun (WGS) entry which is preliminary data.</text>
</comment>
<sequence length="207" mass="21860">FLASLDGHDHCLTCLGREHAEAAFMDGSCVHCERMTMAVLKRLPSLPSRGKSLSRQGFSAAAARHLGDLHVTVQNVPPASKAPRTSAGQSSTLPRTPGREVEMSASASEGESEGEADVSADQRPSAVAAPSEADTELSAMLLRAAKEIGLEVPKMPPADPSRLDDWYLGRAPTAPLRSPPVPFFPEMHKELVRTSSPLATLDGGAAK</sequence>
<organism evidence="2 3">
    <name type="scientific">Cirrhinus mrigala</name>
    <name type="common">Mrigala</name>
    <dbReference type="NCBI Taxonomy" id="683832"/>
    <lineage>
        <taxon>Eukaryota</taxon>
        <taxon>Metazoa</taxon>
        <taxon>Chordata</taxon>
        <taxon>Craniata</taxon>
        <taxon>Vertebrata</taxon>
        <taxon>Euteleostomi</taxon>
        <taxon>Actinopterygii</taxon>
        <taxon>Neopterygii</taxon>
        <taxon>Teleostei</taxon>
        <taxon>Ostariophysi</taxon>
        <taxon>Cypriniformes</taxon>
        <taxon>Cyprinidae</taxon>
        <taxon>Labeoninae</taxon>
        <taxon>Labeonini</taxon>
        <taxon>Cirrhinus</taxon>
    </lineage>
</organism>
<protein>
    <submittedName>
        <fullName evidence="2">Uncharacterized protein</fullName>
    </submittedName>
</protein>
<evidence type="ECO:0000313" key="3">
    <source>
        <dbReference type="Proteomes" id="UP001529510"/>
    </source>
</evidence>
<evidence type="ECO:0000256" key="1">
    <source>
        <dbReference type="SAM" id="MobiDB-lite"/>
    </source>
</evidence>
<dbReference type="AlphaFoldDB" id="A0ABD0P6N3"/>
<dbReference type="EMBL" id="JAMKFB020000018">
    <property type="protein sequence ID" value="KAL0168648.1"/>
    <property type="molecule type" value="Genomic_DNA"/>
</dbReference>
<feature type="non-terminal residue" evidence="2">
    <location>
        <position position="1"/>
    </location>
</feature>